<feature type="compositionally biased region" description="Polar residues" evidence="1">
    <location>
        <begin position="128"/>
        <end position="148"/>
    </location>
</feature>
<evidence type="ECO:0000256" key="1">
    <source>
        <dbReference type="SAM" id="MobiDB-lite"/>
    </source>
</evidence>
<gene>
    <name evidence="2" type="ORF">G3R48_04730</name>
</gene>
<reference evidence="2 3" key="1">
    <citation type="submission" date="2020-02" db="EMBL/GenBank/DDBJ databases">
        <title>Shewanella WXL01 sp. nov., a marine bacterium isolated from green algae in Luhuitou Fringing Reef (Northern South China Sea).</title>
        <authorList>
            <person name="Wang X."/>
        </authorList>
    </citation>
    <scope>NUCLEOTIDE SEQUENCE [LARGE SCALE GENOMIC DNA]</scope>
    <source>
        <strain evidence="2 3">MCCC 1A01895</strain>
    </source>
</reference>
<proteinExistence type="predicted"/>
<feature type="compositionally biased region" description="Polar residues" evidence="1">
    <location>
        <begin position="462"/>
        <end position="471"/>
    </location>
</feature>
<dbReference type="RefSeq" id="WP_153662708.1">
    <property type="nucleotide sequence ID" value="NZ_JAAIKR010000003.1"/>
</dbReference>
<feature type="compositionally biased region" description="Low complexity" evidence="1">
    <location>
        <begin position="149"/>
        <end position="163"/>
    </location>
</feature>
<feature type="compositionally biased region" description="Low complexity" evidence="1">
    <location>
        <begin position="394"/>
        <end position="416"/>
    </location>
</feature>
<feature type="compositionally biased region" description="Polar residues" evidence="1">
    <location>
        <begin position="8"/>
        <end position="45"/>
    </location>
</feature>
<organism evidence="2 3">
    <name type="scientific">Shewanella intestini</name>
    <dbReference type="NCBI Taxonomy" id="2017544"/>
    <lineage>
        <taxon>Bacteria</taxon>
        <taxon>Pseudomonadati</taxon>
        <taxon>Pseudomonadota</taxon>
        <taxon>Gammaproteobacteria</taxon>
        <taxon>Alteromonadales</taxon>
        <taxon>Shewanellaceae</taxon>
        <taxon>Shewanella</taxon>
    </lineage>
</organism>
<dbReference type="EMBL" id="JAAIKR010000003">
    <property type="protein sequence ID" value="MBR9727295.1"/>
    <property type="molecule type" value="Genomic_DNA"/>
</dbReference>
<feature type="compositionally biased region" description="Polar residues" evidence="1">
    <location>
        <begin position="84"/>
        <end position="100"/>
    </location>
</feature>
<accession>A0ABS5I1R1</accession>
<keyword evidence="3" id="KW-1185">Reference proteome</keyword>
<evidence type="ECO:0000313" key="3">
    <source>
        <dbReference type="Proteomes" id="UP000811844"/>
    </source>
</evidence>
<feature type="region of interest" description="Disordered" evidence="1">
    <location>
        <begin position="459"/>
        <end position="500"/>
    </location>
</feature>
<feature type="compositionally biased region" description="Low complexity" evidence="1">
    <location>
        <begin position="479"/>
        <end position="490"/>
    </location>
</feature>
<feature type="compositionally biased region" description="Polar residues" evidence="1">
    <location>
        <begin position="491"/>
        <end position="500"/>
    </location>
</feature>
<evidence type="ECO:0000313" key="2">
    <source>
        <dbReference type="EMBL" id="MBR9727295.1"/>
    </source>
</evidence>
<name>A0ABS5I1R1_9GAMM</name>
<feature type="region of interest" description="Disordered" evidence="1">
    <location>
        <begin position="128"/>
        <end position="181"/>
    </location>
</feature>
<feature type="compositionally biased region" description="Polar residues" evidence="1">
    <location>
        <begin position="417"/>
        <end position="429"/>
    </location>
</feature>
<feature type="region of interest" description="Disordered" evidence="1">
    <location>
        <begin position="1"/>
        <end position="100"/>
    </location>
</feature>
<comment type="caution">
    <text evidence="2">The sequence shown here is derived from an EMBL/GenBank/DDBJ whole genome shotgun (WGS) entry which is preliminary data.</text>
</comment>
<protein>
    <recommendedName>
        <fullName evidence="4">Flagellar hook-length control protein FliK</fullName>
    </recommendedName>
</protein>
<feature type="region of interest" description="Disordered" evidence="1">
    <location>
        <begin position="393"/>
        <end position="429"/>
    </location>
</feature>
<feature type="compositionally biased region" description="Low complexity" evidence="1">
    <location>
        <begin position="46"/>
        <end position="83"/>
    </location>
</feature>
<dbReference type="Proteomes" id="UP000811844">
    <property type="component" value="Unassembled WGS sequence"/>
</dbReference>
<evidence type="ECO:0008006" key="4">
    <source>
        <dbReference type="Google" id="ProtNLM"/>
    </source>
</evidence>
<sequence>MSPFRPSISKTTADKTATVRKTGNDNAQHVSPNRLTSGGKTNITGAQTNTQTASSSASLAQQNSQLSAQQHASQQALSSASNQNHGSQANAPRQSTNTPATVDTQVNNLKQLEQLDKQLAHVTKVQITRGNTSNTPSQAMQTQTNSDPSTQAANNQSTNQTTNPKSAPQTPPQPAVSARPQVSVQGQDFDVKLNHEQAKQLNKAASVVLTQQQIKAITADALKQTMASQQIAKEAQAGASSTTTTAKPIASQLIMLAQSVQLKMPQALSELAQQNGVSSAQLSNLASRPQGYPLPLSQISANTLQFADGPNIKLDSQPRIQSGEYLAKIAAQPQRLVLELTKVLGTVDVELTPKQAATTQLNGATNLVITKNEPGQLLAQLFKKLESIPLNQDNKAGTASNNANAANSSTKSANASIAQVTPQNQSDSKLANQAVKELQSTVKNPQAELTNNLNQLAAKATAKSNSSQTTAPILPTDKAGASNANSANGNTDAAKNTAAPLTNGLSMASIKRMSAEVQTTQANQQTSAADKNILGNAKEGIIGPSYQAKTTDSSPIDVLAKALTKAGTLPSDNTQVATAKVNLATELLKLLPQIAPKPLTSLAEPQLLQAELHSLAALQVSHPSSATTPLVSGSAITTLFQLLLGVRAQNQNNKISTKLAAHIQKLQTAAVGKLAHASALMTGLDKAGTLDSLGQLSHSVSLYQQASSDPNQAPTWYFAMPYSINQKQEQFEGKFEQKKDDDDNKKGWRLQLKFNITQGSLIVIAHKRNALLDITVQGNNQQTLDKIVNFQDAFKQKISAIGFTTGQFKTEVKPIPPTLLPGDHFLVKTLA</sequence>